<evidence type="ECO:0000313" key="2">
    <source>
        <dbReference type="EMBL" id="PLW45001.1"/>
    </source>
</evidence>
<protein>
    <submittedName>
        <fullName evidence="2">Uncharacterized protein</fullName>
    </submittedName>
</protein>
<dbReference type="AlphaFoldDB" id="A0A2N5V4S1"/>
<feature type="region of interest" description="Disordered" evidence="1">
    <location>
        <begin position="1"/>
        <end position="22"/>
    </location>
</feature>
<dbReference type="EMBL" id="PGCI01000052">
    <property type="protein sequence ID" value="PLW45001.1"/>
    <property type="molecule type" value="Genomic_DNA"/>
</dbReference>
<evidence type="ECO:0000256" key="1">
    <source>
        <dbReference type="SAM" id="MobiDB-lite"/>
    </source>
</evidence>
<reference evidence="2 3" key="1">
    <citation type="submission" date="2017-11" db="EMBL/GenBank/DDBJ databases">
        <title>De novo assembly and phasing of dikaryotic genomes from two isolates of Puccinia coronata f. sp. avenae, the causal agent of oat crown rust.</title>
        <authorList>
            <person name="Miller M.E."/>
            <person name="Zhang Y."/>
            <person name="Omidvar V."/>
            <person name="Sperschneider J."/>
            <person name="Schwessinger B."/>
            <person name="Raley C."/>
            <person name="Palmer J.M."/>
            <person name="Garnica D."/>
            <person name="Upadhyaya N."/>
            <person name="Rathjen J."/>
            <person name="Taylor J.M."/>
            <person name="Park R.F."/>
            <person name="Dodds P.N."/>
            <person name="Hirsch C.D."/>
            <person name="Kianian S.F."/>
            <person name="Figueroa M."/>
        </authorList>
    </citation>
    <scope>NUCLEOTIDE SEQUENCE [LARGE SCALE GENOMIC DNA]</scope>
    <source>
        <strain evidence="2">12SD80</strain>
    </source>
</reference>
<comment type="caution">
    <text evidence="2">The sequence shown here is derived from an EMBL/GenBank/DDBJ whole genome shotgun (WGS) entry which is preliminary data.</text>
</comment>
<proteinExistence type="predicted"/>
<organism evidence="2 3">
    <name type="scientific">Puccinia coronata f. sp. avenae</name>
    <dbReference type="NCBI Taxonomy" id="200324"/>
    <lineage>
        <taxon>Eukaryota</taxon>
        <taxon>Fungi</taxon>
        <taxon>Dikarya</taxon>
        <taxon>Basidiomycota</taxon>
        <taxon>Pucciniomycotina</taxon>
        <taxon>Pucciniomycetes</taxon>
        <taxon>Pucciniales</taxon>
        <taxon>Pucciniaceae</taxon>
        <taxon>Puccinia</taxon>
    </lineage>
</organism>
<dbReference type="Proteomes" id="UP000235392">
    <property type="component" value="Unassembled WGS sequence"/>
</dbReference>
<sequence>MHRRDSDAGPRLGGKNACDRPYPMGWPAGSMEWLEHARNSGNNPPLADPESYGRAKLLSNGRANRIDAVDVVDLSSWLPRRQIVAASTVRRIKIRLIIFD</sequence>
<evidence type="ECO:0000313" key="3">
    <source>
        <dbReference type="Proteomes" id="UP000235392"/>
    </source>
</evidence>
<gene>
    <name evidence="2" type="ORF">PCASD_06951</name>
</gene>
<name>A0A2N5V4S1_9BASI</name>
<accession>A0A2N5V4S1</accession>